<dbReference type="AlphaFoldDB" id="A0AAW0ES48"/>
<keyword evidence="1" id="KW-0472">Membrane</keyword>
<evidence type="ECO:0000313" key="3">
    <source>
        <dbReference type="Proteomes" id="UP001430356"/>
    </source>
</evidence>
<reference evidence="2 3" key="1">
    <citation type="journal article" date="2021" name="MBio">
        <title>A New Model Trypanosomatid, Novymonas esmeraldas: Genomic Perception of Its 'Candidatus Pandoraea novymonadis' Endosymbiont.</title>
        <authorList>
            <person name="Zakharova A."/>
            <person name="Saura A."/>
            <person name="Butenko A."/>
            <person name="Podesvova L."/>
            <person name="Warmusova S."/>
            <person name="Kostygov A.Y."/>
            <person name="Nenarokova A."/>
            <person name="Lukes J."/>
            <person name="Opperdoes F.R."/>
            <person name="Yurchenko V."/>
        </authorList>
    </citation>
    <scope>NUCLEOTIDE SEQUENCE [LARGE SCALE GENOMIC DNA]</scope>
    <source>
        <strain evidence="2 3">E262AT.01</strain>
    </source>
</reference>
<keyword evidence="1" id="KW-1133">Transmembrane helix</keyword>
<evidence type="ECO:0000313" key="2">
    <source>
        <dbReference type="EMBL" id="KAK7196539.1"/>
    </source>
</evidence>
<accession>A0AAW0ES48</accession>
<evidence type="ECO:0000256" key="1">
    <source>
        <dbReference type="SAM" id="Phobius"/>
    </source>
</evidence>
<keyword evidence="1" id="KW-0812">Transmembrane</keyword>
<comment type="caution">
    <text evidence="2">The sequence shown here is derived from an EMBL/GenBank/DDBJ whole genome shotgun (WGS) entry which is preliminary data.</text>
</comment>
<gene>
    <name evidence="2" type="ORF">NESM_000591800</name>
</gene>
<proteinExistence type="predicted"/>
<dbReference type="Proteomes" id="UP001430356">
    <property type="component" value="Unassembled WGS sequence"/>
</dbReference>
<name>A0AAW0ES48_9TRYP</name>
<protein>
    <submittedName>
        <fullName evidence="2">Uncharacterized protein</fullName>
    </submittedName>
</protein>
<keyword evidence="3" id="KW-1185">Reference proteome</keyword>
<dbReference type="EMBL" id="JAECZO010000079">
    <property type="protein sequence ID" value="KAK7196539.1"/>
    <property type="molecule type" value="Genomic_DNA"/>
</dbReference>
<feature type="transmembrane region" description="Helical" evidence="1">
    <location>
        <begin position="62"/>
        <end position="82"/>
    </location>
</feature>
<sequence>MCGASEGRGSAAALVRAWLGEALDARCGLEGQCGVAEALKVFVRLGGDREAGAAARCGEGGIGCCCCGGVSLLLLLLVLLLARLHDLLVFAEGIRPVVTVPLAGEEPALHGVACALCTIVALLLRGLLRVDAAELILQEVVLARDHDVAEVLQLILSEALEVEAVAVLGGEELLHTLWEGLRLHRRRVAAAVGSAAGGGHGGGGSGSGGSCAVAGDGGGVTHAAAAAGPRGRWAGQRRLVRRAALRCVDRGGGLFCAAVGGPWCRPRSGAVGLAARCAGHRLCRSAVGGELRWLHRERPPPR</sequence>
<organism evidence="2 3">
    <name type="scientific">Novymonas esmeraldas</name>
    <dbReference type="NCBI Taxonomy" id="1808958"/>
    <lineage>
        <taxon>Eukaryota</taxon>
        <taxon>Discoba</taxon>
        <taxon>Euglenozoa</taxon>
        <taxon>Kinetoplastea</taxon>
        <taxon>Metakinetoplastina</taxon>
        <taxon>Trypanosomatida</taxon>
        <taxon>Trypanosomatidae</taxon>
        <taxon>Novymonas</taxon>
    </lineage>
</organism>